<dbReference type="PRINTS" id="PR00959">
    <property type="entry name" value="MEVGALKINASE"/>
</dbReference>
<organism evidence="5 6">
    <name type="scientific">Mangrovibacterium marinum</name>
    <dbReference type="NCBI Taxonomy" id="1639118"/>
    <lineage>
        <taxon>Bacteria</taxon>
        <taxon>Pseudomonadati</taxon>
        <taxon>Bacteroidota</taxon>
        <taxon>Bacteroidia</taxon>
        <taxon>Marinilabiliales</taxon>
        <taxon>Prolixibacteraceae</taxon>
        <taxon>Mangrovibacterium</taxon>
    </lineage>
</organism>
<dbReference type="SUPFAM" id="SSF54211">
    <property type="entry name" value="Ribosomal protein S5 domain 2-like"/>
    <property type="match status" value="1"/>
</dbReference>
<dbReference type="Proteomes" id="UP000243525">
    <property type="component" value="Unassembled WGS sequence"/>
</dbReference>
<keyword evidence="4" id="KW-0460">Magnesium</keyword>
<reference evidence="5 6" key="1">
    <citation type="submission" date="2018-04" db="EMBL/GenBank/DDBJ databases">
        <title>Genomic Encyclopedia of Archaeal and Bacterial Type Strains, Phase II (KMG-II): from individual species to whole genera.</title>
        <authorList>
            <person name="Goeker M."/>
        </authorList>
    </citation>
    <scope>NUCLEOTIDE SEQUENCE [LARGE SCALE GENOMIC DNA]</scope>
    <source>
        <strain evidence="5 6">DSM 28823</strain>
    </source>
</reference>
<keyword evidence="2" id="KW-0808">Transferase</keyword>
<dbReference type="GO" id="GO:0005524">
    <property type="term" value="F:ATP binding"/>
    <property type="evidence" value="ECO:0007669"/>
    <property type="project" value="InterPro"/>
</dbReference>
<evidence type="ECO:0000256" key="3">
    <source>
        <dbReference type="ARBA" id="ARBA00022777"/>
    </source>
</evidence>
<evidence type="ECO:0000313" key="5">
    <source>
        <dbReference type="EMBL" id="PTN08710.1"/>
    </source>
</evidence>
<comment type="caution">
    <text evidence="5">The sequence shown here is derived from an EMBL/GenBank/DDBJ whole genome shotgun (WGS) entry which is preliminary data.</text>
</comment>
<dbReference type="InterPro" id="IPR014721">
    <property type="entry name" value="Ribsml_uS5_D2-typ_fold_subgr"/>
</dbReference>
<evidence type="ECO:0000256" key="1">
    <source>
        <dbReference type="ARBA" id="ARBA00022490"/>
    </source>
</evidence>
<dbReference type="Gene3D" id="3.30.230.10">
    <property type="match status" value="1"/>
</dbReference>
<dbReference type="RefSeq" id="WP_146161472.1">
    <property type="nucleotide sequence ID" value="NZ_OY782574.1"/>
</dbReference>
<protein>
    <submittedName>
        <fullName evidence="5">Mevalonate kinase</fullName>
    </submittedName>
</protein>
<evidence type="ECO:0000256" key="2">
    <source>
        <dbReference type="ARBA" id="ARBA00022679"/>
    </source>
</evidence>
<dbReference type="AlphaFoldDB" id="A0A2T5C1Y8"/>
<dbReference type="GO" id="GO:0019287">
    <property type="term" value="P:isopentenyl diphosphate biosynthetic process, mevalonate pathway"/>
    <property type="evidence" value="ECO:0007669"/>
    <property type="project" value="TreeGrafter"/>
</dbReference>
<accession>A0A2T5C1Y8</accession>
<dbReference type="InterPro" id="IPR020568">
    <property type="entry name" value="Ribosomal_Su5_D2-typ_SF"/>
</dbReference>
<name>A0A2T5C1Y8_9BACT</name>
<gene>
    <name evidence="5" type="ORF">C8N47_10765</name>
</gene>
<keyword evidence="3 5" id="KW-0418">Kinase</keyword>
<dbReference type="InterPro" id="IPR006205">
    <property type="entry name" value="Mev_gal_kin"/>
</dbReference>
<sequence>MKKYPAKLLLFGEYGLMFGAKALAIPFPKFSGFFASIDESSPSDYQKNSAAELERFARWFATDDIASKMNFPLDLERLNADLKNGLYFESDVPLQYGVGSSGALCAALYDQYSSLSATAGFNPEVNPDLIPKLREDFVTLESYFHGRSSGLDPLVAFLNRPVLVEDGKISLPELELHKQPWNVYLIDTEITSPTSPLVKLFIEKMEVNEFKDIFHQSYVPANDGAAAAFMRNDGDLFFTHLKELHDIQSEHLCEMIPDSCLEFIRELKSRGILVKLLGSGGGGFLLAFVPAGAVFPEKEKSFRIF</sequence>
<dbReference type="OrthoDB" id="977547at2"/>
<dbReference type="Gene3D" id="3.30.70.890">
    <property type="entry name" value="GHMP kinase, C-terminal domain"/>
    <property type="match status" value="1"/>
</dbReference>
<dbReference type="InterPro" id="IPR036554">
    <property type="entry name" value="GHMP_kinase_C_sf"/>
</dbReference>
<dbReference type="PANTHER" id="PTHR43290">
    <property type="entry name" value="MEVALONATE KINASE"/>
    <property type="match status" value="1"/>
</dbReference>
<dbReference type="PANTHER" id="PTHR43290:SF2">
    <property type="entry name" value="MEVALONATE KINASE"/>
    <property type="match status" value="1"/>
</dbReference>
<keyword evidence="1" id="KW-0963">Cytoplasm</keyword>
<proteinExistence type="predicted"/>
<dbReference type="EMBL" id="QAAD01000007">
    <property type="protein sequence ID" value="PTN08710.1"/>
    <property type="molecule type" value="Genomic_DNA"/>
</dbReference>
<evidence type="ECO:0000256" key="4">
    <source>
        <dbReference type="ARBA" id="ARBA00022842"/>
    </source>
</evidence>
<keyword evidence="6" id="KW-1185">Reference proteome</keyword>
<dbReference type="GO" id="GO:0004496">
    <property type="term" value="F:mevalonate kinase activity"/>
    <property type="evidence" value="ECO:0007669"/>
    <property type="project" value="InterPro"/>
</dbReference>
<evidence type="ECO:0000313" key="6">
    <source>
        <dbReference type="Proteomes" id="UP000243525"/>
    </source>
</evidence>
<dbReference type="SUPFAM" id="SSF55060">
    <property type="entry name" value="GHMP Kinase, C-terminal domain"/>
    <property type="match status" value="1"/>
</dbReference>
<dbReference type="GO" id="GO:0005829">
    <property type="term" value="C:cytosol"/>
    <property type="evidence" value="ECO:0007669"/>
    <property type="project" value="TreeGrafter"/>
</dbReference>